<evidence type="ECO:0000313" key="3">
    <source>
        <dbReference type="Proteomes" id="UP000824223"/>
    </source>
</evidence>
<reference evidence="2" key="1">
    <citation type="journal article" date="2021" name="PeerJ">
        <title>Extensive microbial diversity within the chicken gut microbiome revealed by metagenomics and culture.</title>
        <authorList>
            <person name="Gilroy R."/>
            <person name="Ravi A."/>
            <person name="Getino M."/>
            <person name="Pursley I."/>
            <person name="Horton D.L."/>
            <person name="Alikhan N.F."/>
            <person name="Baker D."/>
            <person name="Gharbi K."/>
            <person name="Hall N."/>
            <person name="Watson M."/>
            <person name="Adriaenssens E.M."/>
            <person name="Foster-Nyarko E."/>
            <person name="Jarju S."/>
            <person name="Secka A."/>
            <person name="Antonio M."/>
            <person name="Oren A."/>
            <person name="Chaudhuri R.R."/>
            <person name="La Ragione R."/>
            <person name="Hildebrand F."/>
            <person name="Pallen M.J."/>
        </authorList>
    </citation>
    <scope>NUCLEOTIDE SEQUENCE</scope>
    <source>
        <strain evidence="2">ChiSjej2B20-11307</strain>
    </source>
</reference>
<dbReference type="PANTHER" id="PTHR21043:SF0">
    <property type="entry name" value="MITOCHONDRIAL ASSEMBLY OF RIBOSOMAL LARGE SUBUNIT PROTEIN 1"/>
    <property type="match status" value="1"/>
</dbReference>
<dbReference type="Gene3D" id="3.30.460.10">
    <property type="entry name" value="Beta Polymerase, domain 2"/>
    <property type="match status" value="1"/>
</dbReference>
<sequence length="59" mass="6977">EELHKAGYVLKQREGQASGSWVLLDFGDIIVHVFDRENRLFYDLERIWKDGKIINSEEL</sequence>
<accession>A0A9D2HAG4</accession>
<comment type="similarity">
    <text evidence="1">Belongs to the Iojap/RsfS family.</text>
</comment>
<organism evidence="2 3">
    <name type="scientific">Candidatus Mediterraneibacter pullicola</name>
    <dbReference type="NCBI Taxonomy" id="2838682"/>
    <lineage>
        <taxon>Bacteria</taxon>
        <taxon>Bacillati</taxon>
        <taxon>Bacillota</taxon>
        <taxon>Clostridia</taxon>
        <taxon>Lachnospirales</taxon>
        <taxon>Lachnospiraceae</taxon>
        <taxon>Mediterraneibacter</taxon>
    </lineage>
</organism>
<dbReference type="GO" id="GO:0090071">
    <property type="term" value="P:negative regulation of ribosome biogenesis"/>
    <property type="evidence" value="ECO:0007669"/>
    <property type="project" value="TreeGrafter"/>
</dbReference>
<dbReference type="Pfam" id="PF02410">
    <property type="entry name" value="RsfS"/>
    <property type="match status" value="1"/>
</dbReference>
<feature type="non-terminal residue" evidence="2">
    <location>
        <position position="1"/>
    </location>
</feature>
<protein>
    <submittedName>
        <fullName evidence="2">RsfS/YbeB/iojap family protein</fullName>
    </submittedName>
</protein>
<dbReference type="InterPro" id="IPR004394">
    <property type="entry name" value="Iojap/RsfS/C7orf30"/>
</dbReference>
<dbReference type="EMBL" id="DXAK01000014">
    <property type="protein sequence ID" value="HJA06200.1"/>
    <property type="molecule type" value="Genomic_DNA"/>
</dbReference>
<dbReference type="GO" id="GO:0043023">
    <property type="term" value="F:ribosomal large subunit binding"/>
    <property type="evidence" value="ECO:0007669"/>
    <property type="project" value="TreeGrafter"/>
</dbReference>
<proteinExistence type="inferred from homology"/>
<gene>
    <name evidence="2" type="ORF">H9798_03485</name>
</gene>
<dbReference type="AlphaFoldDB" id="A0A9D2HAG4"/>
<dbReference type="Proteomes" id="UP000824223">
    <property type="component" value="Unassembled WGS sequence"/>
</dbReference>
<name>A0A9D2HAG4_9FIRM</name>
<reference evidence="2" key="2">
    <citation type="submission" date="2021-04" db="EMBL/GenBank/DDBJ databases">
        <authorList>
            <person name="Gilroy R."/>
        </authorList>
    </citation>
    <scope>NUCLEOTIDE SEQUENCE</scope>
    <source>
        <strain evidence="2">ChiSjej2B20-11307</strain>
    </source>
</reference>
<evidence type="ECO:0000256" key="1">
    <source>
        <dbReference type="ARBA" id="ARBA00010574"/>
    </source>
</evidence>
<dbReference type="SUPFAM" id="SSF81301">
    <property type="entry name" value="Nucleotidyltransferase"/>
    <property type="match status" value="1"/>
</dbReference>
<dbReference type="PANTHER" id="PTHR21043">
    <property type="entry name" value="IOJAP SUPERFAMILY ORTHOLOG"/>
    <property type="match status" value="1"/>
</dbReference>
<dbReference type="InterPro" id="IPR043519">
    <property type="entry name" value="NT_sf"/>
</dbReference>
<evidence type="ECO:0000313" key="2">
    <source>
        <dbReference type="EMBL" id="HJA06200.1"/>
    </source>
</evidence>
<comment type="caution">
    <text evidence="2">The sequence shown here is derived from an EMBL/GenBank/DDBJ whole genome shotgun (WGS) entry which is preliminary data.</text>
</comment>
<dbReference type="GO" id="GO:0017148">
    <property type="term" value="P:negative regulation of translation"/>
    <property type="evidence" value="ECO:0007669"/>
    <property type="project" value="TreeGrafter"/>
</dbReference>